<feature type="transmembrane region" description="Helical" evidence="1">
    <location>
        <begin position="6"/>
        <end position="22"/>
    </location>
</feature>
<evidence type="ECO:0000313" key="2">
    <source>
        <dbReference type="EMBL" id="SDW70546.1"/>
    </source>
</evidence>
<evidence type="ECO:0000256" key="1">
    <source>
        <dbReference type="SAM" id="Phobius"/>
    </source>
</evidence>
<comment type="caution">
    <text evidence="2">The sequence shown here is derived from an EMBL/GenBank/DDBJ whole genome shotgun (WGS) entry which is preliminary data.</text>
</comment>
<organism evidence="2 3">
    <name type="scientific">Capnocytophaga granulosa</name>
    <dbReference type="NCBI Taxonomy" id="45242"/>
    <lineage>
        <taxon>Bacteria</taxon>
        <taxon>Pseudomonadati</taxon>
        <taxon>Bacteroidota</taxon>
        <taxon>Flavobacteriia</taxon>
        <taxon>Flavobacteriales</taxon>
        <taxon>Flavobacteriaceae</taxon>
        <taxon>Capnocytophaga</taxon>
    </lineage>
</organism>
<protein>
    <submittedName>
        <fullName evidence="2">Uncharacterized protein</fullName>
    </submittedName>
</protein>
<dbReference type="AlphaFoldDB" id="A0A1H2VQE9"/>
<dbReference type="EMBL" id="FNND01000003">
    <property type="protein sequence ID" value="SDW70546.1"/>
    <property type="molecule type" value="Genomic_DNA"/>
</dbReference>
<keyword evidence="3" id="KW-1185">Reference proteome</keyword>
<evidence type="ECO:0000313" key="3">
    <source>
        <dbReference type="Proteomes" id="UP000182771"/>
    </source>
</evidence>
<dbReference type="Proteomes" id="UP000182771">
    <property type="component" value="Unassembled WGS sequence"/>
</dbReference>
<name>A0A1H2VQE9_9FLAO</name>
<proteinExistence type="predicted"/>
<keyword evidence="1" id="KW-0472">Membrane</keyword>
<reference evidence="2 3" key="1">
    <citation type="submission" date="2016-10" db="EMBL/GenBank/DDBJ databases">
        <authorList>
            <person name="Varghese N."/>
            <person name="Submissions S."/>
        </authorList>
    </citation>
    <scope>NUCLEOTIDE SEQUENCE [LARGE SCALE GENOMIC DNA]</scope>
    <source>
        <strain evidence="2 3">DSM 11449</strain>
    </source>
</reference>
<dbReference type="RefSeq" id="WP_016420610.1">
    <property type="nucleotide sequence ID" value="NZ_FNND01000003.1"/>
</dbReference>
<keyword evidence="1" id="KW-1133">Transmembrane helix</keyword>
<accession>A0A1H2VQE9</accession>
<dbReference type="OrthoDB" id="5329423at2"/>
<dbReference type="GeneID" id="85016818"/>
<keyword evidence="1" id="KW-0812">Transmembrane</keyword>
<gene>
    <name evidence="2" type="ORF">SAMN05444420_103255</name>
</gene>
<sequence length="125" mass="14473">MKTFAIISSVVVLGGITAYFLLRRNTKKVSELKQDKVEKLTLHYVKEYFVKQGVSIKDNKPVMFPIKESNDYGIVFEEGFKYFVLTYYNESKEEILEDNTLIVATKEIDSNLKDAFGDKEMIILK</sequence>